<feature type="compositionally biased region" description="Acidic residues" evidence="3">
    <location>
        <begin position="260"/>
        <end position="269"/>
    </location>
</feature>
<evidence type="ECO:0000313" key="4">
    <source>
        <dbReference type="EMBL" id="EDO06335.1"/>
    </source>
</evidence>
<dbReference type="SUPFAM" id="SSF143113">
    <property type="entry name" value="NAP-like"/>
    <property type="match status" value="1"/>
</dbReference>
<comment type="similarity">
    <text evidence="1 2">Belongs to the nucleosome assembly protein (NAP) family.</text>
</comment>
<proteinExistence type="inferred from homology"/>
<reference evidence="5" key="3">
    <citation type="journal article" date="2021" name="Int. J. Parasitol.">
        <title>Comparative analysis of gene expression between Babesia bovis blood stages and kinetes allowed by improved genome annotation.</title>
        <authorList>
            <person name="Ueti M.W."/>
            <person name="Johnson W.C."/>
            <person name="Kappmeyer L.S."/>
            <person name="Herndon D.R."/>
            <person name="Mousel M.R."/>
            <person name="Reif K.E."/>
            <person name="Taus N.S."/>
            <person name="Ifeonu O.O."/>
            <person name="Silva J.C."/>
            <person name="Suarez C.E."/>
            <person name="Brayton K.A."/>
        </authorList>
    </citation>
    <scope>NUCLEOTIDE SEQUENCE [LARGE SCALE GENOMIC DNA]</scope>
</reference>
<organism evidence="4 5">
    <name type="scientific">Babesia bovis</name>
    <dbReference type="NCBI Taxonomy" id="5865"/>
    <lineage>
        <taxon>Eukaryota</taxon>
        <taxon>Sar</taxon>
        <taxon>Alveolata</taxon>
        <taxon>Apicomplexa</taxon>
        <taxon>Aconoidasida</taxon>
        <taxon>Piroplasmida</taxon>
        <taxon>Babesiidae</taxon>
        <taxon>Babesia</taxon>
    </lineage>
</organism>
<dbReference type="InterPro" id="IPR002164">
    <property type="entry name" value="NAP_family"/>
</dbReference>
<sequence>MDKSCENIREVLLDIQRQEHEALDDFNRQYTTLVSQFNDTINELADKRRKMLMDPTALQATLKATLTDVERCFSEMSLREISGACRPVDERYQSHGTIAWPRFWLYALLGCKITRKRISSFDRHILVYLRDIRCHIIADEAASDAFEIEMEFAENPFFCNTSLKRRFLLDKEGAEPYATPIDWKSSAEELAEELPSCDSDFEYDDYNDSSTAYVSMLDFFQPFKDNVDDINMGLAIKEKISRDPLKYVLIYESLRKGEPVEESDDEEESGTSNEPGGRYPFSWLF</sequence>
<dbReference type="Gene3D" id="3.30.1120.90">
    <property type="entry name" value="Nucleosome assembly protein"/>
    <property type="match status" value="1"/>
</dbReference>
<dbReference type="InParanoid" id="A7ATS4"/>
<gene>
    <name evidence="4" type="ORF">BBOV_II003800</name>
</gene>
<dbReference type="InterPro" id="IPR037231">
    <property type="entry name" value="NAP-like_sf"/>
</dbReference>
<dbReference type="PANTHER" id="PTHR11875">
    <property type="entry name" value="TESTIS-SPECIFIC Y-ENCODED PROTEIN"/>
    <property type="match status" value="1"/>
</dbReference>
<protein>
    <recommendedName>
        <fullName evidence="6">Nucleosome assembly protein</fullName>
    </recommendedName>
</protein>
<dbReference type="eggNOG" id="ENOG502RSYU">
    <property type="taxonomic scope" value="Eukaryota"/>
</dbReference>
<accession>A7ATS4</accession>
<keyword evidence="5" id="KW-1185">Reference proteome</keyword>
<dbReference type="RefSeq" id="XP_001609903.1">
    <property type="nucleotide sequence ID" value="XM_001609853.1"/>
</dbReference>
<dbReference type="AlphaFoldDB" id="A7ATS4"/>
<evidence type="ECO:0000313" key="5">
    <source>
        <dbReference type="Proteomes" id="UP000002173"/>
    </source>
</evidence>
<dbReference type="GO" id="GO:0006334">
    <property type="term" value="P:nucleosome assembly"/>
    <property type="evidence" value="ECO:0007669"/>
    <property type="project" value="InterPro"/>
</dbReference>
<reference evidence="5" key="2">
    <citation type="journal article" date="2020" name="Data Brief">
        <title>Transcriptome dataset of Babesia bovis life stages within vertebrate and invertebrate hosts.</title>
        <authorList>
            <person name="Ueti M.W."/>
            <person name="Johnson W.C."/>
            <person name="Kappmeyer L.S."/>
            <person name="Herndon D.R."/>
            <person name="Mousel M.R."/>
            <person name="Reif K.E."/>
            <person name="Taus N.S."/>
            <person name="Ifeonu O.O."/>
            <person name="Silva J.C."/>
            <person name="Suarez C.E."/>
            <person name="Brayton K.A."/>
        </authorList>
    </citation>
    <scope>NUCLEOTIDE SEQUENCE [LARGE SCALE GENOMIC DNA]</scope>
</reference>
<feature type="region of interest" description="Disordered" evidence="3">
    <location>
        <begin position="256"/>
        <end position="285"/>
    </location>
</feature>
<dbReference type="GeneID" id="5478132"/>
<dbReference type="STRING" id="5865.A7ATS4"/>
<comment type="caution">
    <text evidence="4">The sequence shown here is derived from an EMBL/GenBank/DDBJ whole genome shotgun (WGS) entry which is preliminary data.</text>
</comment>
<dbReference type="EMBL" id="AAXT01000003">
    <property type="protein sequence ID" value="EDO06335.1"/>
    <property type="molecule type" value="Genomic_DNA"/>
</dbReference>
<evidence type="ECO:0000256" key="1">
    <source>
        <dbReference type="ARBA" id="ARBA00009947"/>
    </source>
</evidence>
<dbReference type="KEGG" id="bbo:BBOV_II003800"/>
<evidence type="ECO:0000256" key="2">
    <source>
        <dbReference type="RuleBase" id="RU003876"/>
    </source>
</evidence>
<evidence type="ECO:0000256" key="3">
    <source>
        <dbReference type="SAM" id="MobiDB-lite"/>
    </source>
</evidence>
<evidence type="ECO:0008006" key="6">
    <source>
        <dbReference type="Google" id="ProtNLM"/>
    </source>
</evidence>
<dbReference type="Proteomes" id="UP000002173">
    <property type="component" value="Unassembled WGS sequence"/>
</dbReference>
<name>A7ATS4_BABBO</name>
<dbReference type="GO" id="GO:0005634">
    <property type="term" value="C:nucleus"/>
    <property type="evidence" value="ECO:0007669"/>
    <property type="project" value="InterPro"/>
</dbReference>
<dbReference type="VEuPathDB" id="PiroplasmaDB:BBOV_II003800"/>
<dbReference type="Pfam" id="PF00956">
    <property type="entry name" value="NAP"/>
    <property type="match status" value="1"/>
</dbReference>
<reference evidence="4 5" key="1">
    <citation type="journal article" date="2007" name="PLoS Pathog.">
        <title>Genome sequence of Babesia bovis and comparative analysis of apicomplexan hemoprotozoa.</title>
        <authorList>
            <person name="Brayton K.A."/>
            <person name="Lau A.O.T."/>
            <person name="Herndon D.R."/>
            <person name="Hannick L."/>
            <person name="Kappmeyer L.S."/>
            <person name="Berens S.J."/>
            <person name="Bidwell S.L."/>
            <person name="Brown W.C."/>
            <person name="Crabtree J."/>
            <person name="Fadrosh D."/>
            <person name="Feldblum T."/>
            <person name="Forberger H.A."/>
            <person name="Haas B.J."/>
            <person name="Howell J.M."/>
            <person name="Khouri H."/>
            <person name="Koo H."/>
            <person name="Mann D.J."/>
            <person name="Norimine J."/>
            <person name="Paulsen I.T."/>
            <person name="Radune D."/>
            <person name="Ren Q."/>
            <person name="Smith R.K. Jr."/>
            <person name="Suarez C.E."/>
            <person name="White O."/>
            <person name="Wortman J.R."/>
            <person name="Knowles D.P. Jr."/>
            <person name="McElwain T.F."/>
            <person name="Nene V.M."/>
        </authorList>
    </citation>
    <scope>NUCLEOTIDE SEQUENCE [LARGE SCALE GENOMIC DNA]</scope>
    <source>
        <strain evidence="4">T2Bo</strain>
    </source>
</reference>